<evidence type="ECO:0000313" key="2">
    <source>
        <dbReference type="Proteomes" id="UP000596742"/>
    </source>
</evidence>
<comment type="caution">
    <text evidence="1">The sequence shown here is derived from an EMBL/GenBank/DDBJ whole genome shotgun (WGS) entry which is preliminary data.</text>
</comment>
<proteinExistence type="predicted"/>
<evidence type="ECO:0000313" key="1">
    <source>
        <dbReference type="EMBL" id="VDI50448.1"/>
    </source>
</evidence>
<dbReference type="SUPFAM" id="SSF49265">
    <property type="entry name" value="Fibronectin type III"/>
    <property type="match status" value="1"/>
</dbReference>
<gene>
    <name evidence="1" type="ORF">MGAL_10B070977</name>
</gene>
<sequence>MKRVTFREDEILEKDMKPRYGSVKKRSIVEYTYTLKNLLPFTIMEAQMCLMNTYYVSGPSPIVSFVTNKGVPGPVEKLHPLLIAIKGLELGQMQEMDPQIIDPRITKCVLNGLTSNQKYRVYMWQEQKMAVENRPSLK</sequence>
<dbReference type="InterPro" id="IPR036116">
    <property type="entry name" value="FN3_sf"/>
</dbReference>
<organism evidence="1 2">
    <name type="scientific">Mytilus galloprovincialis</name>
    <name type="common">Mediterranean mussel</name>
    <dbReference type="NCBI Taxonomy" id="29158"/>
    <lineage>
        <taxon>Eukaryota</taxon>
        <taxon>Metazoa</taxon>
        <taxon>Spiralia</taxon>
        <taxon>Lophotrochozoa</taxon>
        <taxon>Mollusca</taxon>
        <taxon>Bivalvia</taxon>
        <taxon>Autobranchia</taxon>
        <taxon>Pteriomorphia</taxon>
        <taxon>Mytilida</taxon>
        <taxon>Mytiloidea</taxon>
        <taxon>Mytilidae</taxon>
        <taxon>Mytilinae</taxon>
        <taxon>Mytilus</taxon>
    </lineage>
</organism>
<keyword evidence="2" id="KW-1185">Reference proteome</keyword>
<dbReference type="Proteomes" id="UP000596742">
    <property type="component" value="Unassembled WGS sequence"/>
</dbReference>
<accession>A0A8B6FN14</accession>
<dbReference type="EMBL" id="UYJE01006952">
    <property type="protein sequence ID" value="VDI50448.1"/>
    <property type="molecule type" value="Genomic_DNA"/>
</dbReference>
<dbReference type="OrthoDB" id="6244967at2759"/>
<reference evidence="1" key="1">
    <citation type="submission" date="2018-11" db="EMBL/GenBank/DDBJ databases">
        <authorList>
            <person name="Alioto T."/>
            <person name="Alioto T."/>
        </authorList>
    </citation>
    <scope>NUCLEOTIDE SEQUENCE</scope>
</reference>
<protein>
    <submittedName>
        <fullName evidence="1">Uncharacterized protein</fullName>
    </submittedName>
</protein>
<dbReference type="AlphaFoldDB" id="A0A8B6FN14"/>
<name>A0A8B6FN14_MYTGA</name>